<dbReference type="PANTHER" id="PTHR43819">
    <property type="entry name" value="ARCHAEAL-TYPE GLUTAMATE SYNTHASE [NADPH]"/>
    <property type="match status" value="1"/>
</dbReference>
<reference evidence="3" key="1">
    <citation type="submission" date="2020-05" db="EMBL/GenBank/DDBJ databases">
        <authorList>
            <person name="Chiriac C."/>
            <person name="Salcher M."/>
            <person name="Ghai R."/>
            <person name="Kavagutti S V."/>
        </authorList>
    </citation>
    <scope>NUCLEOTIDE SEQUENCE</scope>
</reference>
<comment type="similarity">
    <text evidence="1">Belongs to the glutamate synthase family.</text>
</comment>
<feature type="domain" description="Glutamate synthase" evidence="2">
    <location>
        <begin position="144"/>
        <end position="457"/>
    </location>
</feature>
<dbReference type="InterPro" id="IPR002932">
    <property type="entry name" value="Glu_synthdom"/>
</dbReference>
<dbReference type="PANTHER" id="PTHR43819:SF1">
    <property type="entry name" value="ARCHAEAL-TYPE GLUTAMATE SYNTHASE [NADPH]"/>
    <property type="match status" value="1"/>
</dbReference>
<dbReference type="Pfam" id="PF01645">
    <property type="entry name" value="Glu_synthase"/>
    <property type="match status" value="1"/>
</dbReference>
<protein>
    <submittedName>
        <fullName evidence="3">Unannotated protein</fullName>
    </submittedName>
</protein>
<dbReference type="GO" id="GO:0015930">
    <property type="term" value="F:glutamate synthase activity"/>
    <property type="evidence" value="ECO:0007669"/>
    <property type="project" value="InterPro"/>
</dbReference>
<organism evidence="3">
    <name type="scientific">freshwater metagenome</name>
    <dbReference type="NCBI Taxonomy" id="449393"/>
    <lineage>
        <taxon>unclassified sequences</taxon>
        <taxon>metagenomes</taxon>
        <taxon>ecological metagenomes</taxon>
    </lineage>
</organism>
<sequence>MRWRYAILGGTAVAGAATAVHDLVQKKHAILRNFPVVGHGRFLVEKFGPELRQYIVTSNDEERPFSRDQRRWVYASSKLENNYFGFGTDNDVENGEGYPIVKHRTFTGPGAATMPHAQEEVAVPCAKVMGAARGRTHAFRPGSVVNISGMSFGSLSGKAIESLNKGAALAGCLQNTGEGALSPHHRHGGDVVFQIGTSYFGCRDEHGRFDMARLVDLVQSAPVRAIEVKLSQGAKPGLGGMLPGEKVSREIAEIRGIPEGVDCASPSRHAVFGDVDSMLDFVESVAQATGLPVGIKSAVGNLTMWDELTEAMSAGGRGVDFVNIDGGEGGTGAAPMIFADSVAYPFRIGFAEVYRRFAEAGLSDDVVFVGAGKLGIPENAVVAFALGVDMVNVGREAMMAIGCIQAQKCHTDHCPVGIATQNPRYTRGLDVGLKSVRAANYVRSLRRDLLKVSEAVGVVHPGLIAPRDIDLLDGTRTATALGLTYGYDASWPRMGPHLVKEIEAIMVAQDATHPDVADPDAGQRGVAATGR</sequence>
<accession>A0A6J7HGY6</accession>
<dbReference type="InterPro" id="IPR013785">
    <property type="entry name" value="Aldolase_TIM"/>
</dbReference>
<evidence type="ECO:0000259" key="2">
    <source>
        <dbReference type="Pfam" id="PF01645"/>
    </source>
</evidence>
<dbReference type="Gene3D" id="3.20.20.70">
    <property type="entry name" value="Aldolase class I"/>
    <property type="match status" value="1"/>
</dbReference>
<dbReference type="SUPFAM" id="SSF51395">
    <property type="entry name" value="FMN-linked oxidoreductases"/>
    <property type="match status" value="1"/>
</dbReference>
<dbReference type="AlphaFoldDB" id="A0A6J7HGY6"/>
<proteinExistence type="inferred from homology"/>
<dbReference type="InterPro" id="IPR024188">
    <property type="entry name" value="GltB"/>
</dbReference>
<dbReference type="CDD" id="cd02808">
    <property type="entry name" value="GltS_FMN"/>
    <property type="match status" value="1"/>
</dbReference>
<name>A0A6J7HGY6_9ZZZZ</name>
<evidence type="ECO:0000313" key="3">
    <source>
        <dbReference type="EMBL" id="CAB4915765.1"/>
    </source>
</evidence>
<dbReference type="GO" id="GO:0006537">
    <property type="term" value="P:glutamate biosynthetic process"/>
    <property type="evidence" value="ECO:0007669"/>
    <property type="project" value="InterPro"/>
</dbReference>
<dbReference type="EMBL" id="CAFBMW010000002">
    <property type="protein sequence ID" value="CAB4915765.1"/>
    <property type="molecule type" value="Genomic_DNA"/>
</dbReference>
<evidence type="ECO:0000256" key="1">
    <source>
        <dbReference type="ARBA" id="ARBA00009716"/>
    </source>
</evidence>
<dbReference type="PIRSF" id="PIRSF006429">
    <property type="entry name" value="GOGAT_lg_2"/>
    <property type="match status" value="1"/>
</dbReference>
<gene>
    <name evidence="3" type="ORF">UFOPK3662_00286</name>
</gene>